<evidence type="ECO:0000313" key="10">
    <source>
        <dbReference type="Proteomes" id="UP000284465"/>
    </source>
</evidence>
<keyword evidence="6" id="KW-0408">Iron</keyword>
<dbReference type="InterPro" id="IPR058240">
    <property type="entry name" value="rSAM_sf"/>
</dbReference>
<keyword evidence="4" id="KW-0479">Metal-binding</keyword>
<dbReference type="PROSITE" id="PS01305">
    <property type="entry name" value="MOAA_NIFB_PQQE"/>
    <property type="match status" value="1"/>
</dbReference>
<keyword evidence="5" id="KW-0560">Oxidoreductase</keyword>
<gene>
    <name evidence="9" type="ORF">DW927_17095</name>
</gene>
<organism evidence="9 10">
    <name type="scientific">Roseburia intestinalis</name>
    <dbReference type="NCBI Taxonomy" id="166486"/>
    <lineage>
        <taxon>Bacteria</taxon>
        <taxon>Bacillati</taxon>
        <taxon>Bacillota</taxon>
        <taxon>Clostridia</taxon>
        <taxon>Lachnospirales</taxon>
        <taxon>Lachnospiraceae</taxon>
        <taxon>Roseburia</taxon>
    </lineage>
</organism>
<dbReference type="CDD" id="cd01335">
    <property type="entry name" value="Radical_SAM"/>
    <property type="match status" value="1"/>
</dbReference>
<dbReference type="SFLD" id="SFLDS00029">
    <property type="entry name" value="Radical_SAM"/>
    <property type="match status" value="1"/>
</dbReference>
<dbReference type="Pfam" id="PF04055">
    <property type="entry name" value="Radical_SAM"/>
    <property type="match status" value="1"/>
</dbReference>
<proteinExistence type="predicted"/>
<evidence type="ECO:0000256" key="6">
    <source>
        <dbReference type="ARBA" id="ARBA00023004"/>
    </source>
</evidence>
<dbReference type="InterPro" id="IPR007197">
    <property type="entry name" value="rSAM"/>
</dbReference>
<dbReference type="NCBIfam" id="TIGR04085">
    <property type="entry name" value="rSAM_more_4Fe4S"/>
    <property type="match status" value="1"/>
</dbReference>
<evidence type="ECO:0000256" key="3">
    <source>
        <dbReference type="ARBA" id="ARBA00022691"/>
    </source>
</evidence>
<dbReference type="PANTHER" id="PTHR11228:SF7">
    <property type="entry name" value="PQQA PEPTIDE CYCLASE"/>
    <property type="match status" value="1"/>
</dbReference>
<dbReference type="InterPro" id="IPR000385">
    <property type="entry name" value="MoaA_NifB_PqqE_Fe-S-bd_CS"/>
</dbReference>
<evidence type="ECO:0000256" key="7">
    <source>
        <dbReference type="ARBA" id="ARBA00023014"/>
    </source>
</evidence>
<name>A0A413SC85_9FIRM</name>
<keyword evidence="3" id="KW-0949">S-adenosyl-L-methionine</keyword>
<dbReference type="GO" id="GO:0051539">
    <property type="term" value="F:4 iron, 4 sulfur cluster binding"/>
    <property type="evidence" value="ECO:0007669"/>
    <property type="project" value="UniProtKB-KW"/>
</dbReference>
<feature type="domain" description="Radical SAM core" evidence="8">
    <location>
        <begin position="80"/>
        <end position="297"/>
    </location>
</feature>
<dbReference type="InterPro" id="IPR050377">
    <property type="entry name" value="Radical_SAM_PqqE_MftC-like"/>
</dbReference>
<protein>
    <submittedName>
        <fullName evidence="9">Radical SAM protein</fullName>
    </submittedName>
</protein>
<comment type="caution">
    <text evidence="9">The sequence shown here is derived from an EMBL/GenBank/DDBJ whole genome shotgun (WGS) entry which is preliminary data.</text>
</comment>
<keyword evidence="7" id="KW-0411">Iron-sulfur</keyword>
<evidence type="ECO:0000256" key="5">
    <source>
        <dbReference type="ARBA" id="ARBA00023002"/>
    </source>
</evidence>
<dbReference type="SFLD" id="SFLDG01386">
    <property type="entry name" value="main_SPASM_domain-containing"/>
    <property type="match status" value="1"/>
</dbReference>
<dbReference type="Proteomes" id="UP000284465">
    <property type="component" value="Unassembled WGS sequence"/>
</dbReference>
<evidence type="ECO:0000313" key="9">
    <source>
        <dbReference type="EMBL" id="RHA64731.1"/>
    </source>
</evidence>
<evidence type="ECO:0000259" key="8">
    <source>
        <dbReference type="PROSITE" id="PS51918"/>
    </source>
</evidence>
<sequence>MRVSSDLIFLGKDKKVVIYNYFINRAIMVNKDSAHFIKYNMGKCIETNMIVDENLKILKKNGVIIENEKEYKEKEYKIKDINVNINTVYFHVTQRCNLNCTYCYNKKNLNLSKELDTKNIIKILNKLKKINVEVVNFTGGEPLLRNDIEEILKEAKKLKFNVCLLTNGTLLNKHISILGVIDKCIVSIDNIDNKENSLTRKGIDGYDVLSTIEQLPEKYKEKICVRSVVTKGNENIIERNRKYFDKLKIKYIVSTCLPNNKDEVKNMPRLDNNLIDGNKPSMCGAGKRIIAIDSNGDIYPCQTFVRTIYKFGNILDDNWYEEFLCNIMDKKNSFKSIMHKERCKKCKYKYICLGGCPNLAYRVYNDVNHSNDFMCKIYKENAKKFLLSLFEGKDNV</sequence>
<dbReference type="PANTHER" id="PTHR11228">
    <property type="entry name" value="RADICAL SAM DOMAIN PROTEIN"/>
    <property type="match status" value="1"/>
</dbReference>
<dbReference type="InterPro" id="IPR023885">
    <property type="entry name" value="4Fe4S-binding_SPASM_dom"/>
</dbReference>
<dbReference type="PROSITE" id="PS51918">
    <property type="entry name" value="RADICAL_SAM"/>
    <property type="match status" value="1"/>
</dbReference>
<evidence type="ECO:0000256" key="1">
    <source>
        <dbReference type="ARBA" id="ARBA00001966"/>
    </source>
</evidence>
<dbReference type="InterPro" id="IPR013785">
    <property type="entry name" value="Aldolase_TIM"/>
</dbReference>
<keyword evidence="2" id="KW-0004">4Fe-4S</keyword>
<dbReference type="Pfam" id="PF13186">
    <property type="entry name" value="SPASM"/>
    <property type="match status" value="1"/>
</dbReference>
<evidence type="ECO:0000256" key="2">
    <source>
        <dbReference type="ARBA" id="ARBA00022485"/>
    </source>
</evidence>
<reference evidence="9 10" key="1">
    <citation type="submission" date="2018-08" db="EMBL/GenBank/DDBJ databases">
        <title>A genome reference for cultivated species of the human gut microbiota.</title>
        <authorList>
            <person name="Zou Y."/>
            <person name="Xue W."/>
            <person name="Luo G."/>
        </authorList>
    </citation>
    <scope>NUCLEOTIDE SEQUENCE [LARGE SCALE GENOMIC DNA]</scope>
    <source>
        <strain evidence="9 10">AM43-11</strain>
    </source>
</reference>
<dbReference type="GO" id="GO:0016491">
    <property type="term" value="F:oxidoreductase activity"/>
    <property type="evidence" value="ECO:0007669"/>
    <property type="project" value="UniProtKB-KW"/>
</dbReference>
<dbReference type="SFLD" id="SFLDG01067">
    <property type="entry name" value="SPASM/twitch_domain_containing"/>
    <property type="match status" value="1"/>
</dbReference>
<comment type="cofactor">
    <cofactor evidence="1">
        <name>[4Fe-4S] cluster</name>
        <dbReference type="ChEBI" id="CHEBI:49883"/>
    </cofactor>
</comment>
<accession>A0A413SC85</accession>
<dbReference type="SUPFAM" id="SSF102114">
    <property type="entry name" value="Radical SAM enzymes"/>
    <property type="match status" value="1"/>
</dbReference>
<dbReference type="GO" id="GO:0046872">
    <property type="term" value="F:metal ion binding"/>
    <property type="evidence" value="ECO:0007669"/>
    <property type="project" value="UniProtKB-KW"/>
</dbReference>
<dbReference type="AlphaFoldDB" id="A0A413SC85"/>
<dbReference type="EMBL" id="QSFP01000028">
    <property type="protein sequence ID" value="RHA64731.1"/>
    <property type="molecule type" value="Genomic_DNA"/>
</dbReference>
<dbReference type="Gene3D" id="3.20.20.70">
    <property type="entry name" value="Aldolase class I"/>
    <property type="match status" value="1"/>
</dbReference>
<dbReference type="RefSeq" id="WP_022113190.1">
    <property type="nucleotide sequence ID" value="NZ_JBGKEX010000001.1"/>
</dbReference>
<evidence type="ECO:0000256" key="4">
    <source>
        <dbReference type="ARBA" id="ARBA00022723"/>
    </source>
</evidence>